<comment type="similarity">
    <text evidence="3">Belongs to the serpin family.</text>
</comment>
<keyword evidence="1" id="KW-0646">Protease inhibitor</keyword>
<evidence type="ECO:0000313" key="6">
    <source>
        <dbReference type="EMBL" id="CAH0112810.1"/>
    </source>
</evidence>
<feature type="signal peptide" evidence="4">
    <location>
        <begin position="1"/>
        <end position="19"/>
    </location>
</feature>
<dbReference type="Pfam" id="PF00079">
    <property type="entry name" value="Serpin"/>
    <property type="match status" value="1"/>
</dbReference>
<evidence type="ECO:0000256" key="1">
    <source>
        <dbReference type="ARBA" id="ARBA00022690"/>
    </source>
</evidence>
<name>A0A8J2S200_9CRUS</name>
<evidence type="ECO:0000256" key="2">
    <source>
        <dbReference type="ARBA" id="ARBA00022900"/>
    </source>
</evidence>
<evidence type="ECO:0000256" key="3">
    <source>
        <dbReference type="RuleBase" id="RU000411"/>
    </source>
</evidence>
<evidence type="ECO:0000259" key="5">
    <source>
        <dbReference type="SMART" id="SM00093"/>
    </source>
</evidence>
<dbReference type="InterPro" id="IPR036186">
    <property type="entry name" value="Serpin_sf"/>
</dbReference>
<dbReference type="InterPro" id="IPR023795">
    <property type="entry name" value="Serpin_CS"/>
</dbReference>
<dbReference type="Proteomes" id="UP000789390">
    <property type="component" value="Unassembled WGS sequence"/>
</dbReference>
<dbReference type="PROSITE" id="PS00284">
    <property type="entry name" value="SERPIN"/>
    <property type="match status" value="1"/>
</dbReference>
<dbReference type="Gene3D" id="3.30.497.10">
    <property type="entry name" value="Antithrombin, subunit I, domain 2"/>
    <property type="match status" value="1"/>
</dbReference>
<dbReference type="InterPro" id="IPR000215">
    <property type="entry name" value="Serpin_fam"/>
</dbReference>
<dbReference type="PANTHER" id="PTHR11461">
    <property type="entry name" value="SERINE PROTEASE INHIBITOR, SERPIN"/>
    <property type="match status" value="1"/>
</dbReference>
<dbReference type="PANTHER" id="PTHR11461:SF342">
    <property type="entry name" value="SERINE PROTEASE INHIBITOR 28DC"/>
    <property type="match status" value="1"/>
</dbReference>
<sequence>MEMSIYLLLGGILLLPASQQQMNDQNVQRQPDIITFNQRSAPAIVPFTFPSQSTGSSFTLPPVPLPPFPQPPPQQQQHQQFNQLHFAPAVPTPIVDANPSELVITRGSTLKTQNTSHQIQQHQNNNKNNHQGFSIPTAMLSLALDMGRCKGNAENDCATNTVFSPLSIASTLTMVLMGSSGNSYNQLRSALGYHNDANEVDINGAYKFLMERFKRLDVEAGSSILLSIANGLFSQKQSRFTDDYINKAKEYYQSEVSELDFFRNPYSSANTINRWVSDKTKGKITNILPSLPPDTQLVIANAVYFNANWADPFSPDVTRREDFHVSSSEILTPLTMHTHSLVAYTESEDLGCKMIGIPYKGEELGMFILLPTDKQGLASLIRLEEKLTVEKLEHMFSRMEAKTVAISLPKFRIQQKLQLKNALRGLGVTDLFSPNEANLSRMTSKSGIALDNIIHQTFIEVTESGTEAAAATVLNLSRDGPSKTFAANQPFLFIIRDIPSKAILFFGRVVRPGDTTRT</sequence>
<dbReference type="EMBL" id="CAKKLH010000332">
    <property type="protein sequence ID" value="CAH0112810.1"/>
    <property type="molecule type" value="Genomic_DNA"/>
</dbReference>
<dbReference type="GO" id="GO:0004867">
    <property type="term" value="F:serine-type endopeptidase inhibitor activity"/>
    <property type="evidence" value="ECO:0007669"/>
    <property type="project" value="UniProtKB-KW"/>
</dbReference>
<organism evidence="6 7">
    <name type="scientific">Daphnia galeata</name>
    <dbReference type="NCBI Taxonomy" id="27404"/>
    <lineage>
        <taxon>Eukaryota</taxon>
        <taxon>Metazoa</taxon>
        <taxon>Ecdysozoa</taxon>
        <taxon>Arthropoda</taxon>
        <taxon>Crustacea</taxon>
        <taxon>Branchiopoda</taxon>
        <taxon>Diplostraca</taxon>
        <taxon>Cladocera</taxon>
        <taxon>Anomopoda</taxon>
        <taxon>Daphniidae</taxon>
        <taxon>Daphnia</taxon>
    </lineage>
</organism>
<dbReference type="OrthoDB" id="9518664at2759"/>
<accession>A0A8J2S200</accession>
<protein>
    <recommendedName>
        <fullName evidence="5">Serpin domain-containing protein</fullName>
    </recommendedName>
</protein>
<comment type="caution">
    <text evidence="6">The sequence shown here is derived from an EMBL/GenBank/DDBJ whole genome shotgun (WGS) entry which is preliminary data.</text>
</comment>
<keyword evidence="2" id="KW-0722">Serine protease inhibitor</keyword>
<proteinExistence type="inferred from homology"/>
<dbReference type="InterPro" id="IPR023796">
    <property type="entry name" value="Serpin_dom"/>
</dbReference>
<reference evidence="6" key="1">
    <citation type="submission" date="2021-11" db="EMBL/GenBank/DDBJ databases">
        <authorList>
            <person name="Schell T."/>
        </authorList>
    </citation>
    <scope>NUCLEOTIDE SEQUENCE</scope>
    <source>
        <strain evidence="6">M5</strain>
    </source>
</reference>
<dbReference type="SUPFAM" id="SSF56574">
    <property type="entry name" value="Serpins"/>
    <property type="match status" value="1"/>
</dbReference>
<feature type="domain" description="Serpin" evidence="5">
    <location>
        <begin position="144"/>
        <end position="512"/>
    </location>
</feature>
<feature type="chain" id="PRO_5035324450" description="Serpin domain-containing protein" evidence="4">
    <location>
        <begin position="20"/>
        <end position="518"/>
    </location>
</feature>
<dbReference type="SMART" id="SM00093">
    <property type="entry name" value="SERPIN"/>
    <property type="match status" value="1"/>
</dbReference>
<dbReference type="AlphaFoldDB" id="A0A8J2S200"/>
<dbReference type="Gene3D" id="2.30.39.10">
    <property type="entry name" value="Alpha-1-antitrypsin, domain 1"/>
    <property type="match status" value="1"/>
</dbReference>
<gene>
    <name evidence="6" type="ORF">DGAL_LOCUS16603</name>
</gene>
<evidence type="ECO:0000313" key="7">
    <source>
        <dbReference type="Proteomes" id="UP000789390"/>
    </source>
</evidence>
<dbReference type="GO" id="GO:0005615">
    <property type="term" value="C:extracellular space"/>
    <property type="evidence" value="ECO:0007669"/>
    <property type="project" value="InterPro"/>
</dbReference>
<keyword evidence="7" id="KW-1185">Reference proteome</keyword>
<keyword evidence="4" id="KW-0732">Signal</keyword>
<dbReference type="InterPro" id="IPR042178">
    <property type="entry name" value="Serpin_sf_1"/>
</dbReference>
<dbReference type="InterPro" id="IPR042185">
    <property type="entry name" value="Serpin_sf_2"/>
</dbReference>
<dbReference type="CDD" id="cd00172">
    <property type="entry name" value="serpin"/>
    <property type="match status" value="1"/>
</dbReference>
<evidence type="ECO:0000256" key="4">
    <source>
        <dbReference type="SAM" id="SignalP"/>
    </source>
</evidence>